<dbReference type="EC" id="3.4.13.22" evidence="9"/>
<keyword evidence="11" id="KW-1185">Reference proteome</keyword>
<evidence type="ECO:0000256" key="8">
    <source>
        <dbReference type="ARBA" id="ARBA00023316"/>
    </source>
</evidence>
<proteinExistence type="inferred from homology"/>
<dbReference type="SUPFAM" id="SSF55166">
    <property type="entry name" value="Hedgehog/DD-peptidase"/>
    <property type="match status" value="1"/>
</dbReference>
<comment type="function">
    <text evidence="9">Catalyzes hydrolysis of the D-alanyl-D-alanine dipeptide.</text>
</comment>
<gene>
    <name evidence="10" type="ORF">FEF09_08675</name>
</gene>
<dbReference type="Proteomes" id="UP000318815">
    <property type="component" value="Unassembled WGS sequence"/>
</dbReference>
<keyword evidence="4 9" id="KW-0378">Hydrolase</keyword>
<evidence type="ECO:0000256" key="2">
    <source>
        <dbReference type="ARBA" id="ARBA00022670"/>
    </source>
</evidence>
<sequence length="248" mass="28420">MSEYLNKKQLKINYRTASRSAIFLLYVILTSNIFTASAQVIPLNKYGLPVVNTVTLYKQLASADSNQVLVDITTYIPGILKDIRYATKVNFTHQQLYPNAAVYLRLPAAKALRAVQQELNKKGLGLLIYDAYRPYSITEKMWEIVPDDRYAADPRKGSGHNRGAAVDLTIIYLRSGKPVAMPTDFDDFTEEAHHDYAVTDSIVADNRRLLRTTMEKYGFTALPTEWWHYYLKDYKQYPLMDIPFSSIK</sequence>
<dbReference type="GO" id="GO:0006508">
    <property type="term" value="P:proteolysis"/>
    <property type="evidence" value="ECO:0007669"/>
    <property type="project" value="UniProtKB-KW"/>
</dbReference>
<evidence type="ECO:0000313" key="10">
    <source>
        <dbReference type="EMBL" id="TWW01030.1"/>
    </source>
</evidence>
<reference evidence="10 11" key="1">
    <citation type="submission" date="2019-08" db="EMBL/GenBank/DDBJ databases">
        <title>Whole genome sequencing of chitin degrading bacteria Chitinophaga pinensis YS16.</title>
        <authorList>
            <person name="Singh R.P."/>
            <person name="Manchanda G."/>
            <person name="Maurya I.K."/>
            <person name="Joshi N.K."/>
            <person name="Srivastava A.K."/>
        </authorList>
    </citation>
    <scope>NUCLEOTIDE SEQUENCE [LARGE SCALE GENOMIC DNA]</scope>
    <source>
        <strain evidence="10 11">YS-16</strain>
    </source>
</reference>
<keyword evidence="2 9" id="KW-0645">Protease</keyword>
<dbReference type="GO" id="GO:0160237">
    <property type="term" value="F:D-Ala-D-Ala dipeptidase activity"/>
    <property type="evidence" value="ECO:0007669"/>
    <property type="project" value="UniProtKB-EC"/>
</dbReference>
<feature type="site" description="Transition state stabilizer" evidence="9">
    <location>
        <position position="133"/>
    </location>
</feature>
<evidence type="ECO:0000256" key="3">
    <source>
        <dbReference type="ARBA" id="ARBA00022723"/>
    </source>
</evidence>
<dbReference type="PANTHER" id="PTHR43126:SF1">
    <property type="entry name" value="D-ALANYL-D-ALANINE DIPEPTIDASE"/>
    <property type="match status" value="1"/>
</dbReference>
<evidence type="ECO:0000256" key="5">
    <source>
        <dbReference type="ARBA" id="ARBA00022833"/>
    </source>
</evidence>
<dbReference type="GO" id="GO:0008237">
    <property type="term" value="F:metallopeptidase activity"/>
    <property type="evidence" value="ECO:0007669"/>
    <property type="project" value="UniProtKB-KW"/>
</dbReference>
<dbReference type="InterPro" id="IPR009045">
    <property type="entry name" value="Zn_M74/Hedgehog-like"/>
</dbReference>
<feature type="active site" description="Proton donor/acceptor" evidence="9">
    <location>
        <position position="225"/>
    </location>
</feature>
<keyword evidence="3 9" id="KW-0479">Metal-binding</keyword>
<comment type="similarity">
    <text evidence="9">Belongs to the peptidase M15D family.</text>
</comment>
<feature type="binding site" evidence="9">
    <location>
        <position position="228"/>
    </location>
    <ligand>
        <name>Zn(2+)</name>
        <dbReference type="ChEBI" id="CHEBI:29105"/>
        <note>catalytic</note>
    </ligand>
</feature>
<dbReference type="GO" id="GO:0071555">
    <property type="term" value="P:cell wall organization"/>
    <property type="evidence" value="ECO:0007669"/>
    <property type="project" value="UniProtKB-KW"/>
</dbReference>
<dbReference type="PANTHER" id="PTHR43126">
    <property type="entry name" value="D-ALANYL-D-ALANINE DIPEPTIDASE"/>
    <property type="match status" value="1"/>
</dbReference>
<name>A0A5C6LWR3_9BACT</name>
<evidence type="ECO:0000256" key="6">
    <source>
        <dbReference type="ARBA" id="ARBA00022997"/>
    </source>
</evidence>
<dbReference type="OrthoDB" id="9801430at2"/>
<comment type="catalytic activity">
    <reaction evidence="1 9">
        <text>D-alanyl-D-alanine + H2O = 2 D-alanine</text>
        <dbReference type="Rhea" id="RHEA:20661"/>
        <dbReference type="ChEBI" id="CHEBI:15377"/>
        <dbReference type="ChEBI" id="CHEBI:57416"/>
        <dbReference type="ChEBI" id="CHEBI:57822"/>
        <dbReference type="EC" id="3.4.13.22"/>
    </reaction>
</comment>
<evidence type="ECO:0000256" key="1">
    <source>
        <dbReference type="ARBA" id="ARBA00001362"/>
    </source>
</evidence>
<dbReference type="Pfam" id="PF01427">
    <property type="entry name" value="Peptidase_M15"/>
    <property type="match status" value="1"/>
</dbReference>
<evidence type="ECO:0000256" key="9">
    <source>
        <dbReference type="HAMAP-Rule" id="MF_01924"/>
    </source>
</evidence>
<feature type="binding site" evidence="9">
    <location>
        <position position="167"/>
    </location>
    <ligand>
        <name>Zn(2+)</name>
        <dbReference type="ChEBI" id="CHEBI:29105"/>
        <note>catalytic</note>
    </ligand>
</feature>
<dbReference type="EMBL" id="VOHS01000006">
    <property type="protein sequence ID" value="TWW01030.1"/>
    <property type="molecule type" value="Genomic_DNA"/>
</dbReference>
<accession>A0A5C6LWR3</accession>
<protein>
    <recommendedName>
        <fullName evidence="9">D-alanyl-D-alanine dipeptidase</fullName>
        <shortName evidence="9">D-Ala-D-Ala dipeptidase</shortName>
        <ecNumber evidence="9">3.4.13.22</ecNumber>
    </recommendedName>
</protein>
<dbReference type="Gene3D" id="3.30.1380.10">
    <property type="match status" value="1"/>
</dbReference>
<dbReference type="AlphaFoldDB" id="A0A5C6LWR3"/>
<evidence type="ECO:0000256" key="7">
    <source>
        <dbReference type="ARBA" id="ARBA00023049"/>
    </source>
</evidence>
<dbReference type="InterPro" id="IPR000755">
    <property type="entry name" value="A_A_dipeptidase"/>
</dbReference>
<comment type="cofactor">
    <cofactor evidence="9">
        <name>Zn(2+)</name>
        <dbReference type="ChEBI" id="CHEBI:29105"/>
    </cofactor>
    <text evidence="9">Binds 1 zinc ion per subunit.</text>
</comment>
<keyword evidence="6 9" id="KW-0224">Dipeptidase</keyword>
<feature type="binding site" evidence="9">
    <location>
        <position position="160"/>
    </location>
    <ligand>
        <name>Zn(2+)</name>
        <dbReference type="ChEBI" id="CHEBI:29105"/>
        <note>catalytic</note>
    </ligand>
</feature>
<evidence type="ECO:0000256" key="4">
    <source>
        <dbReference type="ARBA" id="ARBA00022801"/>
    </source>
</evidence>
<keyword evidence="8" id="KW-0961">Cell wall biogenesis/degradation</keyword>
<dbReference type="GO" id="GO:0008270">
    <property type="term" value="F:zinc ion binding"/>
    <property type="evidence" value="ECO:0007669"/>
    <property type="project" value="UniProtKB-UniRule"/>
</dbReference>
<keyword evidence="5 9" id="KW-0862">Zinc</keyword>
<keyword evidence="7 9" id="KW-0482">Metalloprotease</keyword>
<dbReference type="HAMAP" id="MF_01924">
    <property type="entry name" value="A_A_dipeptidase"/>
    <property type="match status" value="1"/>
</dbReference>
<comment type="caution">
    <text evidence="10">The sequence shown here is derived from an EMBL/GenBank/DDBJ whole genome shotgun (WGS) entry which is preliminary data.</text>
</comment>
<evidence type="ECO:0000313" key="11">
    <source>
        <dbReference type="Proteomes" id="UP000318815"/>
    </source>
</evidence>
<dbReference type="CDD" id="cd14840">
    <property type="entry name" value="D-Ala-D-Ala_dipeptidase_Aad"/>
    <property type="match status" value="1"/>
</dbReference>
<organism evidence="10 11">
    <name type="scientific">Chitinophaga pinensis</name>
    <dbReference type="NCBI Taxonomy" id="79329"/>
    <lineage>
        <taxon>Bacteria</taxon>
        <taxon>Pseudomonadati</taxon>
        <taxon>Bacteroidota</taxon>
        <taxon>Chitinophagia</taxon>
        <taxon>Chitinophagales</taxon>
        <taxon>Chitinophagaceae</taxon>
        <taxon>Chitinophaga</taxon>
    </lineage>
</organism>